<sequence>MEKFMLLVAIISFGLAIAIFIANILNYGLKGDVLSIKRKSSKWIVDLFLIYMVSFSSFSFPLELV</sequence>
<feature type="transmembrane region" description="Helical" evidence="1">
    <location>
        <begin position="41"/>
        <end position="62"/>
    </location>
</feature>
<gene>
    <name evidence="2" type="ORF">GSM42_03160</name>
</gene>
<evidence type="ECO:0000313" key="3">
    <source>
        <dbReference type="Proteomes" id="UP000430692"/>
    </source>
</evidence>
<keyword evidence="1" id="KW-0812">Transmembrane</keyword>
<reference evidence="2 3" key="1">
    <citation type="submission" date="2019-12" db="EMBL/GenBank/DDBJ databases">
        <title>Whole-genome analyses of novel actinobacteria.</title>
        <authorList>
            <person name="Sahin N."/>
            <person name="Saygin H."/>
        </authorList>
    </citation>
    <scope>NUCLEOTIDE SEQUENCE [LARGE SCALE GENOMIC DNA]</scope>
    <source>
        <strain evidence="2 3">KC615</strain>
    </source>
</reference>
<keyword evidence="1" id="KW-1133">Transmembrane helix</keyword>
<keyword evidence="1" id="KW-0472">Membrane</keyword>
<evidence type="ECO:0000313" key="2">
    <source>
        <dbReference type="EMBL" id="MXQ52744.1"/>
    </source>
</evidence>
<comment type="caution">
    <text evidence="2">The sequence shown here is derived from an EMBL/GenBank/DDBJ whole genome shotgun (WGS) entry which is preliminary data.</text>
</comment>
<dbReference type="EMBL" id="WUUL01000002">
    <property type="protein sequence ID" value="MXQ52744.1"/>
    <property type="molecule type" value="Genomic_DNA"/>
</dbReference>
<evidence type="ECO:0000256" key="1">
    <source>
        <dbReference type="SAM" id="Phobius"/>
    </source>
</evidence>
<feature type="transmembrane region" description="Helical" evidence="1">
    <location>
        <begin position="6"/>
        <end position="29"/>
    </location>
</feature>
<dbReference type="RefSeq" id="WP_160799934.1">
    <property type="nucleotide sequence ID" value="NZ_WUUL01000002.1"/>
</dbReference>
<protein>
    <submittedName>
        <fullName evidence="2">Uncharacterized protein</fullName>
    </submittedName>
</protein>
<organism evidence="2 3">
    <name type="scientific">Shimazuella alba</name>
    <dbReference type="NCBI Taxonomy" id="2690964"/>
    <lineage>
        <taxon>Bacteria</taxon>
        <taxon>Bacillati</taxon>
        <taxon>Bacillota</taxon>
        <taxon>Bacilli</taxon>
        <taxon>Bacillales</taxon>
        <taxon>Thermoactinomycetaceae</taxon>
        <taxon>Shimazuella</taxon>
    </lineage>
</organism>
<dbReference type="Proteomes" id="UP000430692">
    <property type="component" value="Unassembled WGS sequence"/>
</dbReference>
<keyword evidence="3" id="KW-1185">Reference proteome</keyword>
<accession>A0A6I4VW40</accession>
<name>A0A6I4VW40_9BACL</name>
<proteinExistence type="predicted"/>
<dbReference type="AlphaFoldDB" id="A0A6I4VW40"/>